<gene>
    <name evidence="1" type="ORF">KME60_07080</name>
</gene>
<organism evidence="1 2">
    <name type="scientific">Cyanomargarita calcarea GSE-NOS-MK-12-04C</name>
    <dbReference type="NCBI Taxonomy" id="2839659"/>
    <lineage>
        <taxon>Bacteria</taxon>
        <taxon>Bacillati</taxon>
        <taxon>Cyanobacteriota</taxon>
        <taxon>Cyanophyceae</taxon>
        <taxon>Nostocales</taxon>
        <taxon>Cyanomargaritaceae</taxon>
        <taxon>Cyanomargarita</taxon>
    </lineage>
</organism>
<sequence>MLDSSLWQVHWQGNFQVAVYGNRYVALPPVTIPVEFDQPLIAISTSSFNALPRWSTAGWISQKIYTGLSVDETSDATLINQRVLLNRLSLFEFALNLASSYSITYYFPQWIFDLSIAIWQYTGTYTKSD</sequence>
<protein>
    <submittedName>
        <fullName evidence="1">Uncharacterized protein</fullName>
    </submittedName>
</protein>
<evidence type="ECO:0000313" key="1">
    <source>
        <dbReference type="EMBL" id="MBW4667197.1"/>
    </source>
</evidence>
<comment type="caution">
    <text evidence="1">The sequence shown here is derived from an EMBL/GenBank/DDBJ whole genome shotgun (WGS) entry which is preliminary data.</text>
</comment>
<reference evidence="1" key="2">
    <citation type="journal article" date="2022" name="Microbiol. Resour. Announc.">
        <title>Metagenome Sequencing to Explore Phylogenomics of Terrestrial Cyanobacteria.</title>
        <authorList>
            <person name="Ward R.D."/>
            <person name="Stajich J.E."/>
            <person name="Johansen J.R."/>
            <person name="Huntemann M."/>
            <person name="Clum A."/>
            <person name="Foster B."/>
            <person name="Foster B."/>
            <person name="Roux S."/>
            <person name="Palaniappan K."/>
            <person name="Varghese N."/>
            <person name="Mukherjee S."/>
            <person name="Reddy T.B.K."/>
            <person name="Daum C."/>
            <person name="Copeland A."/>
            <person name="Chen I.A."/>
            <person name="Ivanova N.N."/>
            <person name="Kyrpides N.C."/>
            <person name="Shapiro N."/>
            <person name="Eloe-Fadrosh E.A."/>
            <person name="Pietrasiak N."/>
        </authorList>
    </citation>
    <scope>NUCLEOTIDE SEQUENCE</scope>
    <source>
        <strain evidence="1">GSE-NOS-MK-12-04C</strain>
    </source>
</reference>
<accession>A0A951URY8</accession>
<evidence type="ECO:0000313" key="2">
    <source>
        <dbReference type="Proteomes" id="UP000729701"/>
    </source>
</evidence>
<reference evidence="1" key="1">
    <citation type="submission" date="2021-05" db="EMBL/GenBank/DDBJ databases">
        <authorList>
            <person name="Pietrasiak N."/>
            <person name="Ward R."/>
            <person name="Stajich J.E."/>
            <person name="Kurbessoian T."/>
        </authorList>
    </citation>
    <scope>NUCLEOTIDE SEQUENCE</scope>
    <source>
        <strain evidence="1">GSE-NOS-MK-12-04C</strain>
    </source>
</reference>
<dbReference type="Proteomes" id="UP000729701">
    <property type="component" value="Unassembled WGS sequence"/>
</dbReference>
<proteinExistence type="predicted"/>
<name>A0A951URY8_9CYAN</name>
<dbReference type="AlphaFoldDB" id="A0A951URY8"/>
<dbReference type="EMBL" id="JAHHGZ010000006">
    <property type="protein sequence ID" value="MBW4667197.1"/>
    <property type="molecule type" value="Genomic_DNA"/>
</dbReference>